<protein>
    <recommendedName>
        <fullName evidence="3">Methyltransferase FkbM domain-containing protein</fullName>
    </recommendedName>
</protein>
<sequence>MLSMKPYKTVRKIYNNTIRKSLPEKKRTLAGVAVHDTPLFDLSADNPRYKIGFLMAIHDNISEGDTVDIIGFGRGVSTVHILRAGAKKVNAYEAASDMITLGTDTLKRNVDSNTAKVEIKNAVVGEPVDVYGDYSDADFISPGELSMSDVFVLDCEGAETDILSNLGTYPNTIICETHPTKGAPPEAIVDILEDEYETSIREHKLSEHPTKIVVGHRKV</sequence>
<dbReference type="AlphaFoldDB" id="G0LLL6"/>
<proteinExistence type="predicted"/>
<accession>G0LLL6</accession>
<dbReference type="HOGENOM" id="CLU_095289_0_0_2"/>
<reference evidence="1 2" key="1">
    <citation type="journal article" date="2011" name="PLoS ONE">
        <title>Haloquadratum walsbyi: limited diversity in a global pond.</title>
        <authorList>
            <person name="Dyall-Smith M."/>
            <person name="Pfeiffer F."/>
            <person name="Klee K."/>
            <person name="Palm P."/>
            <person name="Gross K."/>
            <person name="Schuster S.C."/>
            <person name="Rampp M."/>
            <person name="Oesterhelt D."/>
        </authorList>
    </citation>
    <scope>NUCLEOTIDE SEQUENCE [LARGE SCALE GENOMIC DNA]</scope>
    <source>
        <strain evidence="2">DSM 16854 / JCM 12705 / C23</strain>
    </source>
</reference>
<evidence type="ECO:0000313" key="1">
    <source>
        <dbReference type="EMBL" id="CCC40822.1"/>
    </source>
</evidence>
<evidence type="ECO:0008006" key="3">
    <source>
        <dbReference type="Google" id="ProtNLM"/>
    </source>
</evidence>
<evidence type="ECO:0000313" key="2">
    <source>
        <dbReference type="Proteomes" id="UP000007954"/>
    </source>
</evidence>
<organism evidence="1 2">
    <name type="scientific">Haloquadratum walsbyi (strain DSM 16854 / JCM 12705 / C23)</name>
    <dbReference type="NCBI Taxonomy" id="768065"/>
    <lineage>
        <taxon>Archaea</taxon>
        <taxon>Methanobacteriati</taxon>
        <taxon>Methanobacteriota</taxon>
        <taxon>Stenosarchaea group</taxon>
        <taxon>Halobacteria</taxon>
        <taxon>Halobacteriales</taxon>
        <taxon>Haloferacaceae</taxon>
        <taxon>Haloquadratum</taxon>
    </lineage>
</organism>
<name>G0LLL6_HALWC</name>
<dbReference type="Gene3D" id="3.40.50.150">
    <property type="entry name" value="Vaccinia Virus protein VP39"/>
    <property type="match status" value="1"/>
</dbReference>
<dbReference type="Proteomes" id="UP000007954">
    <property type="component" value="Chromosome"/>
</dbReference>
<dbReference type="EMBL" id="FR746099">
    <property type="protein sequence ID" value="CCC40822.1"/>
    <property type="molecule type" value="Genomic_DNA"/>
</dbReference>
<gene>
    <name evidence="1" type="ordered locus">Hqrw_3031</name>
</gene>
<dbReference type="KEGG" id="hwc:Hqrw_3031"/>
<dbReference type="SUPFAM" id="SSF53335">
    <property type="entry name" value="S-adenosyl-L-methionine-dependent methyltransferases"/>
    <property type="match status" value="1"/>
</dbReference>
<dbReference type="InterPro" id="IPR029063">
    <property type="entry name" value="SAM-dependent_MTases_sf"/>
</dbReference>